<protein>
    <submittedName>
        <fullName evidence="2">RND transporter</fullName>
    </submittedName>
</protein>
<dbReference type="PANTHER" id="PTHR30469">
    <property type="entry name" value="MULTIDRUG RESISTANCE PROTEIN MDTA"/>
    <property type="match status" value="1"/>
</dbReference>
<comment type="caution">
    <text evidence="2">The sequence shown here is derived from an EMBL/GenBank/DDBJ whole genome shotgun (WGS) entry which is preliminary data.</text>
</comment>
<dbReference type="GO" id="GO:1990281">
    <property type="term" value="C:efflux pump complex"/>
    <property type="evidence" value="ECO:0007669"/>
    <property type="project" value="TreeGrafter"/>
</dbReference>
<dbReference type="EMBL" id="BNCK01000015">
    <property type="protein sequence ID" value="GHG07497.1"/>
    <property type="molecule type" value="Genomic_DNA"/>
</dbReference>
<reference evidence="2" key="1">
    <citation type="journal article" date="2014" name="Int. J. Syst. Evol. Microbiol.">
        <title>Complete genome sequence of Corynebacterium casei LMG S-19264T (=DSM 44701T), isolated from a smear-ripened cheese.</title>
        <authorList>
            <consortium name="US DOE Joint Genome Institute (JGI-PGF)"/>
            <person name="Walter F."/>
            <person name="Albersmeier A."/>
            <person name="Kalinowski J."/>
            <person name="Ruckert C."/>
        </authorList>
    </citation>
    <scope>NUCLEOTIDE SEQUENCE</scope>
    <source>
        <strain evidence="2">KCTC 42731</strain>
    </source>
</reference>
<gene>
    <name evidence="2" type="ORF">GCM10017161_41460</name>
</gene>
<evidence type="ECO:0000259" key="1">
    <source>
        <dbReference type="Pfam" id="PF25967"/>
    </source>
</evidence>
<reference evidence="2" key="2">
    <citation type="submission" date="2020-09" db="EMBL/GenBank/DDBJ databases">
        <authorList>
            <person name="Sun Q."/>
            <person name="Kim S."/>
        </authorList>
    </citation>
    <scope>NUCLEOTIDE SEQUENCE</scope>
    <source>
        <strain evidence="2">KCTC 42731</strain>
    </source>
</reference>
<dbReference type="Gene3D" id="2.40.30.170">
    <property type="match status" value="1"/>
</dbReference>
<dbReference type="PANTHER" id="PTHR30469:SF15">
    <property type="entry name" value="HLYD FAMILY OF SECRETION PROTEINS"/>
    <property type="match status" value="1"/>
</dbReference>
<name>A0A919EPS2_9GAMM</name>
<dbReference type="Proteomes" id="UP000623842">
    <property type="component" value="Unassembled WGS sequence"/>
</dbReference>
<dbReference type="GO" id="GO:0015562">
    <property type="term" value="F:efflux transmembrane transporter activity"/>
    <property type="evidence" value="ECO:0007669"/>
    <property type="project" value="TreeGrafter"/>
</dbReference>
<evidence type="ECO:0000313" key="2">
    <source>
        <dbReference type="EMBL" id="GHG07497.1"/>
    </source>
</evidence>
<dbReference type="Gene3D" id="2.40.50.100">
    <property type="match status" value="1"/>
</dbReference>
<dbReference type="AlphaFoldDB" id="A0A919EPS2"/>
<evidence type="ECO:0000313" key="3">
    <source>
        <dbReference type="Proteomes" id="UP000623842"/>
    </source>
</evidence>
<dbReference type="InterPro" id="IPR058627">
    <property type="entry name" value="MdtA-like_C"/>
</dbReference>
<accession>A0A919EPS2</accession>
<dbReference type="Gene3D" id="2.40.420.20">
    <property type="match status" value="1"/>
</dbReference>
<keyword evidence="3" id="KW-1185">Reference proteome</keyword>
<feature type="domain" description="Multidrug resistance protein MdtA-like C-terminal permuted SH3" evidence="1">
    <location>
        <begin position="362"/>
        <end position="402"/>
    </location>
</feature>
<dbReference type="Pfam" id="PF25967">
    <property type="entry name" value="RND-MFP_C"/>
    <property type="match status" value="1"/>
</dbReference>
<proteinExistence type="predicted"/>
<dbReference type="RefSeq" id="WP_189774750.1">
    <property type="nucleotide sequence ID" value="NZ_BNCK01000015.1"/>
</dbReference>
<sequence length="414" mass="45740">MDIVRNKANKRKLPTKAIGIIALVALTGWAIAYASSSTHKVAASSVVMDTVQQGEFAIDVRGVGVLVPKEVYWVATETNGRVDKLFIKAGASVKKGDPIITMSNPDLAQQLIESEWELEEVAAQLNAQRVALESQVLDQETLVVHSKLNYERALLTLNAQKRLLDQGIVAISKVDHEEVKIEVEQLSQRWQLEQKRLAKSQENLQAQIKAFDARLKRMTRGVDRIKHLVDGLTIRASIDSIVQEMPLELGQQITAGTNVARLARNDDFIAEVRIPEKQIYQVALDQPVTVDTKTTKVSGKVLRIDPSVINGTVQVDIVLTGDIPKEARPELSVDGIIHVAQIPNTLFVKRPMFAKANESASVYTVNNNQVILNNVTYGRASQTHIEIKKGLSNGDSVVISDVSSWKEKQIQAIQ</sequence>
<organism evidence="2 3">
    <name type="scientific">Thalassotalea marina</name>
    <dbReference type="NCBI Taxonomy" id="1673741"/>
    <lineage>
        <taxon>Bacteria</taxon>
        <taxon>Pseudomonadati</taxon>
        <taxon>Pseudomonadota</taxon>
        <taxon>Gammaproteobacteria</taxon>
        <taxon>Alteromonadales</taxon>
        <taxon>Colwelliaceae</taxon>
        <taxon>Thalassotalea</taxon>
    </lineage>
</organism>